<feature type="domain" description="AWS" evidence="20">
    <location>
        <begin position="1647"/>
        <end position="1697"/>
    </location>
</feature>
<feature type="region of interest" description="Disordered" evidence="15">
    <location>
        <begin position="563"/>
        <end position="591"/>
    </location>
</feature>
<accession>A0A069DXY2</accession>
<keyword evidence="8" id="KW-0479">Metal-binding</keyword>
<feature type="compositionally biased region" description="Basic and acidic residues" evidence="15">
    <location>
        <begin position="263"/>
        <end position="273"/>
    </location>
</feature>
<dbReference type="PROSITE" id="PS51215">
    <property type="entry name" value="AWS"/>
    <property type="match status" value="1"/>
</dbReference>
<feature type="compositionally biased region" description="Basic and acidic residues" evidence="15">
    <location>
        <begin position="1117"/>
        <end position="1133"/>
    </location>
</feature>
<feature type="compositionally biased region" description="Basic and acidic residues" evidence="15">
    <location>
        <begin position="1289"/>
        <end position="1328"/>
    </location>
</feature>
<feature type="compositionally biased region" description="Polar residues" evidence="15">
    <location>
        <begin position="182"/>
        <end position="194"/>
    </location>
</feature>
<feature type="compositionally biased region" description="Basic and acidic residues" evidence="15">
    <location>
        <begin position="665"/>
        <end position="698"/>
    </location>
</feature>
<evidence type="ECO:0000256" key="13">
    <source>
        <dbReference type="ARBA" id="ARBA00023242"/>
    </source>
</evidence>
<dbReference type="GO" id="GO:0016279">
    <property type="term" value="F:protein-lysine N-methyltransferase activity"/>
    <property type="evidence" value="ECO:0007669"/>
    <property type="project" value="UniProtKB-ARBA"/>
</dbReference>
<evidence type="ECO:0000256" key="6">
    <source>
        <dbReference type="ARBA" id="ARBA00022679"/>
    </source>
</evidence>
<dbReference type="SMART" id="SM00249">
    <property type="entry name" value="PHD"/>
    <property type="match status" value="4"/>
</dbReference>
<keyword evidence="9" id="KW-0677">Repeat</keyword>
<dbReference type="PROSITE" id="PS01359">
    <property type="entry name" value="ZF_PHD_1"/>
    <property type="match status" value="1"/>
</dbReference>
<feature type="compositionally biased region" description="Basic and acidic residues" evidence="15">
    <location>
        <begin position="1011"/>
        <end position="1023"/>
    </location>
</feature>
<dbReference type="InterPro" id="IPR046341">
    <property type="entry name" value="SET_dom_sf"/>
</dbReference>
<dbReference type="SUPFAM" id="SSF47095">
    <property type="entry name" value="HMG-box"/>
    <property type="match status" value="1"/>
</dbReference>
<dbReference type="Pfam" id="PF22908">
    <property type="entry name" value="PHD_NSD"/>
    <property type="match status" value="1"/>
</dbReference>
<feature type="region of interest" description="Disordered" evidence="15">
    <location>
        <begin position="1278"/>
        <end position="1330"/>
    </location>
</feature>
<dbReference type="Pfam" id="PF00505">
    <property type="entry name" value="HMG_box"/>
    <property type="match status" value="1"/>
</dbReference>
<dbReference type="CDD" id="cd15565">
    <property type="entry name" value="PHD2_NSD"/>
    <property type="match status" value="1"/>
</dbReference>
<dbReference type="PROSITE" id="PS50016">
    <property type="entry name" value="ZF_PHD_2"/>
    <property type="match status" value="1"/>
</dbReference>
<dbReference type="InterPro" id="IPR009071">
    <property type="entry name" value="HMG_box_dom"/>
</dbReference>
<feature type="compositionally biased region" description="Basic residues" evidence="15">
    <location>
        <begin position="275"/>
        <end position="285"/>
    </location>
</feature>
<dbReference type="PROSITE" id="PS50868">
    <property type="entry name" value="POST_SET"/>
    <property type="match status" value="1"/>
</dbReference>
<keyword evidence="7" id="KW-0949">S-adenosyl-L-methionine</keyword>
<dbReference type="InterPro" id="IPR017956">
    <property type="entry name" value="AT_hook_DNA-bd_motif"/>
</dbReference>
<dbReference type="InterPro" id="IPR019786">
    <property type="entry name" value="Zinc_finger_PHD-type_CS"/>
</dbReference>
<dbReference type="EMBL" id="GBGD01000036">
    <property type="protein sequence ID" value="JAC88853.1"/>
    <property type="molecule type" value="mRNA"/>
</dbReference>
<name>A0A069DXY2_9HEMI</name>
<feature type="compositionally biased region" description="Acidic residues" evidence="15">
    <location>
        <begin position="472"/>
        <end position="482"/>
    </location>
</feature>
<protein>
    <submittedName>
        <fullName evidence="21">Putative clathrin coat binding protein/huntingtin</fullName>
    </submittedName>
</protein>
<feature type="compositionally biased region" description="Basic residues" evidence="15">
    <location>
        <begin position="316"/>
        <end position="325"/>
    </location>
</feature>
<dbReference type="SMART" id="SM00384">
    <property type="entry name" value="AT_hook"/>
    <property type="match status" value="2"/>
</dbReference>
<dbReference type="SUPFAM" id="SSF57903">
    <property type="entry name" value="FYVE/PHD zinc finger"/>
    <property type="match status" value="3"/>
</dbReference>
<dbReference type="FunFam" id="2.170.270.10:FF:000002">
    <property type="entry name" value="Histone-lysine N-methyltransferase"/>
    <property type="match status" value="1"/>
</dbReference>
<feature type="domain" description="PHD-type" evidence="16">
    <location>
        <begin position="1888"/>
        <end position="1935"/>
    </location>
</feature>
<dbReference type="SMART" id="SM00317">
    <property type="entry name" value="SET"/>
    <property type="match status" value="1"/>
</dbReference>
<evidence type="ECO:0000256" key="12">
    <source>
        <dbReference type="ARBA" id="ARBA00022853"/>
    </source>
</evidence>
<evidence type="ECO:0000256" key="2">
    <source>
        <dbReference type="ARBA" id="ARBA00004286"/>
    </source>
</evidence>
<evidence type="ECO:0000256" key="9">
    <source>
        <dbReference type="ARBA" id="ARBA00022737"/>
    </source>
</evidence>
<dbReference type="CDD" id="cd05838">
    <property type="entry name" value="PWWP_NSD_rpt2"/>
    <property type="match status" value="1"/>
</dbReference>
<evidence type="ECO:0000256" key="5">
    <source>
        <dbReference type="ARBA" id="ARBA00022603"/>
    </source>
</evidence>
<reference evidence="21" key="1">
    <citation type="journal article" date="2015" name="J. Med. Entomol.">
        <title>A Deep Insight Into the Sialotranscriptome of the Chagas Disease Vector, Panstrongylus megistus (Hemiptera: Heteroptera).</title>
        <authorList>
            <person name="Ribeiro J.M."/>
            <person name="Schwarz A."/>
            <person name="Francischetti I.M."/>
        </authorList>
    </citation>
    <scope>NUCLEOTIDE SEQUENCE</scope>
    <source>
        <tissue evidence="21">Salivary glands</tissue>
    </source>
</reference>
<evidence type="ECO:0000313" key="21">
    <source>
        <dbReference type="EMBL" id="JAC88853.1"/>
    </source>
</evidence>
<feature type="compositionally biased region" description="Low complexity" evidence="15">
    <location>
        <begin position="330"/>
        <end position="351"/>
    </location>
</feature>
<feature type="compositionally biased region" description="Low complexity" evidence="15">
    <location>
        <begin position="2007"/>
        <end position="2021"/>
    </location>
</feature>
<dbReference type="CDD" id="cd15568">
    <property type="entry name" value="PHD5_NSD"/>
    <property type="match status" value="1"/>
</dbReference>
<feature type="compositionally biased region" description="Basic and acidic residues" evidence="15">
    <location>
        <begin position="944"/>
        <end position="984"/>
    </location>
</feature>
<feature type="non-terminal residue" evidence="21">
    <location>
        <position position="1"/>
    </location>
</feature>
<evidence type="ECO:0000256" key="8">
    <source>
        <dbReference type="ARBA" id="ARBA00022723"/>
    </source>
</evidence>
<dbReference type="CDD" id="cd20144">
    <property type="entry name" value="PWWP_NSD_rpt1"/>
    <property type="match status" value="1"/>
</dbReference>
<evidence type="ECO:0000256" key="10">
    <source>
        <dbReference type="ARBA" id="ARBA00022771"/>
    </source>
</evidence>
<evidence type="ECO:0000256" key="4">
    <source>
        <dbReference type="ARBA" id="ARBA00022553"/>
    </source>
</evidence>
<evidence type="ECO:0000256" key="14">
    <source>
        <dbReference type="PROSITE-ProRule" id="PRU00146"/>
    </source>
</evidence>
<dbReference type="Pfam" id="PF17907">
    <property type="entry name" value="AWS"/>
    <property type="match status" value="1"/>
</dbReference>
<keyword evidence="4" id="KW-0597">Phosphoprotein</keyword>
<feature type="compositionally biased region" description="Basic and acidic residues" evidence="15">
    <location>
        <begin position="705"/>
        <end position="734"/>
    </location>
</feature>
<evidence type="ECO:0000259" key="17">
    <source>
        <dbReference type="PROSITE" id="PS50280"/>
    </source>
</evidence>
<keyword evidence="10 14" id="KW-0863">Zinc-finger</keyword>
<keyword evidence="12" id="KW-0156">Chromatin regulator</keyword>
<evidence type="ECO:0000256" key="11">
    <source>
        <dbReference type="ARBA" id="ARBA00022833"/>
    </source>
</evidence>
<keyword evidence="3" id="KW-0158">Chromosome</keyword>
<dbReference type="CDD" id="cd15567">
    <property type="entry name" value="PHD4_NSD"/>
    <property type="match status" value="1"/>
</dbReference>
<feature type="domain" description="SET" evidence="17">
    <location>
        <begin position="1699"/>
        <end position="1816"/>
    </location>
</feature>
<evidence type="ECO:0000259" key="16">
    <source>
        <dbReference type="PROSITE" id="PS50016"/>
    </source>
</evidence>
<dbReference type="Pfam" id="PF00855">
    <property type="entry name" value="PWWP"/>
    <property type="match status" value="2"/>
</dbReference>
<dbReference type="CDD" id="cd19173">
    <property type="entry name" value="SET_NSD"/>
    <property type="match status" value="1"/>
</dbReference>
<proteinExistence type="evidence at transcript level"/>
<feature type="region of interest" description="Disordered" evidence="15">
    <location>
        <begin position="757"/>
        <end position="844"/>
    </location>
</feature>
<keyword evidence="11" id="KW-0862">Zinc</keyword>
<dbReference type="InterPro" id="IPR000313">
    <property type="entry name" value="PWWP_dom"/>
</dbReference>
<dbReference type="Gene3D" id="1.10.30.10">
    <property type="entry name" value="High mobility group box domain"/>
    <property type="match status" value="1"/>
</dbReference>
<evidence type="ECO:0000256" key="7">
    <source>
        <dbReference type="ARBA" id="ARBA00022691"/>
    </source>
</evidence>
<dbReference type="InterPro" id="IPR006560">
    <property type="entry name" value="AWS_dom"/>
</dbReference>
<feature type="domain" description="Post-SET" evidence="19">
    <location>
        <begin position="1823"/>
        <end position="1839"/>
    </location>
</feature>
<evidence type="ECO:0000256" key="1">
    <source>
        <dbReference type="ARBA" id="ARBA00004123"/>
    </source>
</evidence>
<dbReference type="CDD" id="cd15566">
    <property type="entry name" value="PHD3_NSD"/>
    <property type="match status" value="1"/>
</dbReference>
<organism evidence="21">
    <name type="scientific">Panstrongylus megistus</name>
    <dbReference type="NCBI Taxonomy" id="65343"/>
    <lineage>
        <taxon>Eukaryota</taxon>
        <taxon>Metazoa</taxon>
        <taxon>Ecdysozoa</taxon>
        <taxon>Arthropoda</taxon>
        <taxon>Hexapoda</taxon>
        <taxon>Insecta</taxon>
        <taxon>Pterygota</taxon>
        <taxon>Neoptera</taxon>
        <taxon>Paraneoptera</taxon>
        <taxon>Hemiptera</taxon>
        <taxon>Heteroptera</taxon>
        <taxon>Panheteroptera</taxon>
        <taxon>Cimicomorpha</taxon>
        <taxon>Reduviidae</taxon>
        <taxon>Triatominae</taxon>
        <taxon>Panstrongylus</taxon>
    </lineage>
</organism>
<dbReference type="PROSITE" id="PS50280">
    <property type="entry name" value="SET"/>
    <property type="match status" value="1"/>
</dbReference>
<dbReference type="GO" id="GO:0005694">
    <property type="term" value="C:chromosome"/>
    <property type="evidence" value="ECO:0007669"/>
    <property type="project" value="UniProtKB-SubCell"/>
</dbReference>
<feature type="domain" description="PWWP" evidence="18">
    <location>
        <begin position="1515"/>
        <end position="1578"/>
    </location>
</feature>
<feature type="region of interest" description="Disordered" evidence="15">
    <location>
        <begin position="1851"/>
        <end position="1881"/>
    </location>
</feature>
<sequence length="2036" mass="228947">DIEESEENLTEGEDILDIVDPLANSPAGTTVEMGPDGQPRWMVGDLAWACVGGFPYWPCTVTRDPFENAFTKLKFIGKFRQARDLIHVRFFGDHGRRSWIHKGNILPFLGLDAFLTLAEQKCTPKTKKKFPKLYRSFSVTSSVRKAWQAAVSEAESLKEAPRSERVKYFMEAFPSPPLPIDQSPQPYETASLENRTPIPVSTGKRGRKSLQAIKENQTKSSSAKKRKSETALSDSSAKKIKLEIKDDLKDLDEVRGTPLNTDEMIKEEPETPQKKVAKSKPRKNSSKCNSIPIPQIQAELQVNLTRIKIKEEITPKRMRGRPRKYPKLDTSTAETPPSSTTTTPTPIPTSVVKKKMVRKSVGGVNRKSETPNGDTKTNNAEKKTPQHSSQLHQQTASLEQSSLAASDNFYQQERKKSKLGPGFASFCEKHFDQVADEDPSLTSSDVNKYLEKMWLQLSDAVKARYRSKIQEEIDVESESDTETDSRPSPPQTVTSGSSNNNNNKPVKRGVALFSGVKSDKVCSVCFKSGEPGEIIKCKGPCCNYFHMECSTLPRYQQSRFSRTISKKKKRGRPRTVNKQMGKEDNVSTPENTAINKQPIVPLIQSNGILENSAKSTLTDEVSSCNSEESNTKSSTIGGEDKLADILPSAERVTSNQKNPKKEKKKNCQKEKIEEVVTEEKNYDNRPEKENKKSKELKNNDTISEEIEKSNKNLEELVKSDNKLEEVKNSDKKTEEVEELIENVVESDNKLDEVKNIDKKTDDVEKSIKKVTKSDNKLEEVKNTDKKSDDMEQSSKKVVKSDNKLEEVKSANMKTEDVDRNMKKVIKSDNKHVEVKNTEKKTEEVEKSIKKLIKSDNKLEEIKNTDKKTEVVQESIKKVVKSDNKLEEVKNTDKKTEEVEKNVKKSDQMEKSENVKKSFKKIGNLGKTDQKLEKVEKRTKKPDKVKKSDEKSEKVEKGDKVSEEMGKSVKKPEEEEKSIKKSEEVEKIDEESEEVGKCDEKLEEVNISVAKENYEITEEGKADEDSQSESNLVINECSNDEDVEMQSIEEAASNEEQQYAEEEKRKKDAEETKEGQNFNGEEISSVDINTLDITKEKENVPATQQADESATIVNSSKADVEKQDTIEKSAEDNKNLSAAENNSNKEEAMEVNRESEEQPAKKDTNDKVVEMESSSKDDERVIEIESAVKETLEKITSEAENVSDDKDSKDSAQHDEQDKSVDKLVEPKMEEDTCLGEKETEILEKDIKISDDATSTLVDKPNNKDEILVDQDMETVIKVEESTDSEDKVEDLKLQDLKPDKRESSNDDKQSIDSDKSNDKQSIDSDKSQTGKPGWMCNLCIEGKDGPCFICGLDTGDLIRCSTTYCGKVYHVKCLASWPQRQIGQGFKGRLILYCPQHTCHTCISDNPAVHTARYSSDKLVRCVACPSSYHYGNYCIPAGSELLSTTQMICPRHYVPMKDSLPHVNASWCSICAIGGSLICCDSCPNSFHAECLKIDPPEGSFICEDCETGRIPLYGEVVWVKLGTYRWWPAKILYPMEVPENIRTMNHSPVGEFVVEFFGSHDYFWINRGRAFFYHEGDGANILCKNRVDELFILGMNEASEAFRLYQEERESREANCRPSMKPPKYVKIQTNKPYGTLRSAESDVASMTACECDPEKENPCGRNSDCINRLLMVECNPQICPAGEKCHNQNFEKRLYPPLTPFKTETRGWGLKTLVPLKKGDFVIEYVGEMIDEEEYKKRVIRKQKNKDENYYFLTIDKDRMLDAGPKGNMARFMNHSCNPNCETQKWTVNGDTRVGLFTLVDIPAGAELVFNYNLETIGNTRVDCKCGAPSCGGYIGAKAIKQEEKKTTVAANSKKKKQPKKSVGNNGTTSNKSSSTTVTSTKVTENTCFTCGEGGELLLCDHSSCPKAYHLDCLGLTKHPPGNWECPRHVCSICSSTKVQRCTHCINSYCDKHAEGNITLHRSHGLVCFSCTPSESGSDWSGEPSDDEESISKKPEIPHTVTITKTNSSNNNKSNKLLTSRRGRPLIPNGNLH</sequence>
<feature type="compositionally biased region" description="Polar residues" evidence="15">
    <location>
        <begin position="619"/>
        <end position="636"/>
    </location>
</feature>
<comment type="subcellular location">
    <subcellularLocation>
        <location evidence="2">Chromosome</location>
    </subcellularLocation>
    <subcellularLocation>
        <location evidence="1">Nucleus</location>
    </subcellularLocation>
</comment>
<feature type="compositionally biased region" description="Polar residues" evidence="15">
    <location>
        <begin position="1100"/>
        <end position="1116"/>
    </location>
</feature>
<dbReference type="SUPFAM" id="SSF63748">
    <property type="entry name" value="Tudor/PWWP/MBT"/>
    <property type="match status" value="2"/>
</dbReference>
<dbReference type="GO" id="GO:0008270">
    <property type="term" value="F:zinc ion binding"/>
    <property type="evidence" value="ECO:0007669"/>
    <property type="project" value="UniProtKB-KW"/>
</dbReference>
<dbReference type="Gene3D" id="2.170.270.10">
    <property type="entry name" value="SET domain"/>
    <property type="match status" value="1"/>
</dbReference>
<keyword evidence="13" id="KW-0539">Nucleus</keyword>
<feature type="compositionally biased region" description="Polar residues" evidence="15">
    <location>
        <begin position="1027"/>
        <end position="1036"/>
    </location>
</feature>
<dbReference type="Pfam" id="PF00856">
    <property type="entry name" value="SET"/>
    <property type="match status" value="1"/>
</dbReference>
<keyword evidence="6" id="KW-0808">Transferase</keyword>
<evidence type="ECO:0000256" key="15">
    <source>
        <dbReference type="SAM" id="MobiDB-lite"/>
    </source>
</evidence>
<dbReference type="SMART" id="SM00570">
    <property type="entry name" value="AWS"/>
    <property type="match status" value="1"/>
</dbReference>
<evidence type="ECO:0000259" key="20">
    <source>
        <dbReference type="PROSITE" id="PS51215"/>
    </source>
</evidence>
<dbReference type="InterPro" id="IPR013083">
    <property type="entry name" value="Znf_RING/FYVE/PHD"/>
</dbReference>
<dbReference type="Gene3D" id="2.30.30.140">
    <property type="match status" value="2"/>
</dbReference>
<feature type="compositionally biased region" description="Basic and acidic residues" evidence="15">
    <location>
        <begin position="881"/>
        <end position="915"/>
    </location>
</feature>
<dbReference type="InterPro" id="IPR019787">
    <property type="entry name" value="Znf_PHD-finger"/>
</dbReference>
<feature type="domain" description="PWWP" evidence="18">
    <location>
        <begin position="43"/>
        <end position="111"/>
    </location>
</feature>
<dbReference type="InterPro" id="IPR001214">
    <property type="entry name" value="SET_dom"/>
</dbReference>
<feature type="region of interest" description="Disordered" evidence="15">
    <location>
        <begin position="308"/>
        <end position="416"/>
    </location>
</feature>
<evidence type="ECO:0000256" key="3">
    <source>
        <dbReference type="ARBA" id="ARBA00022454"/>
    </source>
</evidence>
<dbReference type="PANTHER" id="PTHR22884">
    <property type="entry name" value="SET DOMAIN PROTEINS"/>
    <property type="match status" value="1"/>
</dbReference>
<dbReference type="InterPro" id="IPR059153">
    <property type="entry name" value="NSD_PHD-1st"/>
</dbReference>
<dbReference type="InterPro" id="IPR011011">
    <property type="entry name" value="Znf_FYVE_PHD"/>
</dbReference>
<feature type="region of interest" description="Disordered" evidence="15">
    <location>
        <begin position="175"/>
        <end position="236"/>
    </location>
</feature>
<feature type="region of interest" description="Disordered" evidence="15">
    <location>
        <begin position="881"/>
        <end position="1260"/>
    </location>
</feature>
<evidence type="ECO:0000259" key="18">
    <source>
        <dbReference type="PROSITE" id="PS50812"/>
    </source>
</evidence>
<dbReference type="SMART" id="SM00293">
    <property type="entry name" value="PWWP"/>
    <property type="match status" value="2"/>
</dbReference>
<feature type="compositionally biased region" description="Basic and acidic residues" evidence="15">
    <location>
        <begin position="1142"/>
        <end position="1250"/>
    </location>
</feature>
<dbReference type="GO" id="GO:0032259">
    <property type="term" value="P:methylation"/>
    <property type="evidence" value="ECO:0007669"/>
    <property type="project" value="UniProtKB-KW"/>
</dbReference>
<dbReference type="Pfam" id="PF23004">
    <property type="entry name" value="PHDvar_NSD"/>
    <property type="match status" value="1"/>
</dbReference>
<dbReference type="GO" id="GO:0005634">
    <property type="term" value="C:nucleus"/>
    <property type="evidence" value="ECO:0007669"/>
    <property type="project" value="UniProtKB-SubCell"/>
</dbReference>
<feature type="region of interest" description="Disordered" evidence="15">
    <location>
        <begin position="1978"/>
        <end position="2036"/>
    </location>
</feature>
<feature type="compositionally biased region" description="Basic residues" evidence="15">
    <location>
        <begin position="564"/>
        <end position="575"/>
    </location>
</feature>
<feature type="region of interest" description="Disordered" evidence="15">
    <location>
        <begin position="471"/>
        <end position="506"/>
    </location>
</feature>
<dbReference type="InterPro" id="IPR055197">
    <property type="entry name" value="PHDvar_NSD"/>
</dbReference>
<dbReference type="InterPro" id="IPR001965">
    <property type="entry name" value="Znf_PHD"/>
</dbReference>
<feature type="compositionally biased region" description="Low complexity" evidence="15">
    <location>
        <begin position="1864"/>
        <end position="1881"/>
    </location>
</feature>
<dbReference type="InterPro" id="IPR055198">
    <property type="entry name" value="NSD_PHD"/>
</dbReference>
<feature type="region of interest" description="Disordered" evidence="15">
    <location>
        <begin position="619"/>
        <end position="735"/>
    </location>
</feature>
<dbReference type="GO" id="GO:0003677">
    <property type="term" value="F:DNA binding"/>
    <property type="evidence" value="ECO:0007669"/>
    <property type="project" value="InterPro"/>
</dbReference>
<feature type="region of interest" description="Disordered" evidence="15">
    <location>
        <begin position="253"/>
        <end position="292"/>
    </location>
</feature>
<dbReference type="GO" id="GO:0140938">
    <property type="term" value="F:histone H3 methyltransferase activity"/>
    <property type="evidence" value="ECO:0007669"/>
    <property type="project" value="UniProtKB-ARBA"/>
</dbReference>
<dbReference type="Pfam" id="PF23011">
    <property type="entry name" value="PHD-1st_NSD"/>
    <property type="match status" value="2"/>
</dbReference>
<feature type="compositionally biased region" description="Basic and acidic residues" evidence="15">
    <location>
        <begin position="1060"/>
        <end position="1073"/>
    </location>
</feature>
<dbReference type="InterPro" id="IPR050777">
    <property type="entry name" value="SET2_Histone-Lys_MeTrsfase"/>
</dbReference>
<evidence type="ECO:0000259" key="19">
    <source>
        <dbReference type="PROSITE" id="PS50868"/>
    </source>
</evidence>
<keyword evidence="5" id="KW-0489">Methyltransferase</keyword>
<feature type="compositionally biased region" description="Polar residues" evidence="15">
    <location>
        <begin position="386"/>
        <end position="411"/>
    </location>
</feature>
<dbReference type="PROSITE" id="PS50812">
    <property type="entry name" value="PWWP"/>
    <property type="match status" value="2"/>
</dbReference>
<feature type="compositionally biased region" description="Basic and acidic residues" evidence="15">
    <location>
        <begin position="993"/>
        <end position="1003"/>
    </location>
</feature>
<dbReference type="InterPro" id="IPR003616">
    <property type="entry name" value="Post-SET_dom"/>
</dbReference>
<dbReference type="InterPro" id="IPR036910">
    <property type="entry name" value="HMG_box_dom_sf"/>
</dbReference>
<dbReference type="Gene3D" id="3.30.40.10">
    <property type="entry name" value="Zinc/RING finger domain, C3HC4 (zinc finger)"/>
    <property type="match status" value="3"/>
</dbReference>
<dbReference type="SUPFAM" id="SSF82199">
    <property type="entry name" value="SET domain"/>
    <property type="match status" value="1"/>
</dbReference>